<dbReference type="PANTHER" id="PTHR39074:SF1">
    <property type="entry name" value="AGAP007547-PA"/>
    <property type="match status" value="1"/>
</dbReference>
<reference evidence="1" key="1">
    <citation type="submission" date="2022-08" db="UniProtKB">
        <authorList>
            <consortium name="EnsemblMetazoa"/>
        </authorList>
    </citation>
    <scope>IDENTIFICATION</scope>
    <source>
        <strain evidence="1">EBRO</strain>
    </source>
</reference>
<evidence type="ECO:0000313" key="1">
    <source>
        <dbReference type="EnsemblMetazoa" id="AATE013371-PA.1"/>
    </source>
</evidence>
<name>A0A182J8H0_ANOAO</name>
<sequence length="293" mass="34375">MRMDIFRWLPGACGSLGPALIPPAHIAVLWYFWQNYSRFVDKRFCSCSCWDTVFKGTYESGIASYKHMYFNATQNTMKMWLLIVVGVIALYECTKHLVQLLLQSKVRYTMIVLFLLSIFSHYYAWWAYLNYYNDEYYHQWNHQLFFTVSVEGHEGYQGLGLARINHERTLSPFQITELISTSFVLHLANVENQVTARKTLSIVGIALLHILASGVDQFISNVFRGEGYPHQVVRDLGFMIPDVMHLILPLWLLRQTRLESFSTRPFYRDRNLRRDVVLMFFVVTVLFTICSFL</sequence>
<organism evidence="1">
    <name type="scientific">Anopheles atroparvus</name>
    <name type="common">European mosquito</name>
    <dbReference type="NCBI Taxonomy" id="41427"/>
    <lineage>
        <taxon>Eukaryota</taxon>
        <taxon>Metazoa</taxon>
        <taxon>Ecdysozoa</taxon>
        <taxon>Arthropoda</taxon>
        <taxon>Hexapoda</taxon>
        <taxon>Insecta</taxon>
        <taxon>Pterygota</taxon>
        <taxon>Neoptera</taxon>
        <taxon>Endopterygota</taxon>
        <taxon>Diptera</taxon>
        <taxon>Nematocera</taxon>
        <taxon>Culicoidea</taxon>
        <taxon>Culicidae</taxon>
        <taxon>Anophelinae</taxon>
        <taxon>Anopheles</taxon>
    </lineage>
</organism>
<accession>A0A182J8H0</accession>
<dbReference type="AlphaFoldDB" id="A0A182J8H0"/>
<protein>
    <submittedName>
        <fullName evidence="1">Uncharacterized protein</fullName>
    </submittedName>
</protein>
<dbReference type="EnsemblMetazoa" id="AATE013371-RA">
    <property type="protein sequence ID" value="AATE013371-PA.1"/>
    <property type="gene ID" value="AATE013371"/>
</dbReference>
<dbReference type="PANTHER" id="PTHR39074">
    <property type="entry name" value="AGAP007547-PA"/>
    <property type="match status" value="1"/>
</dbReference>
<proteinExistence type="predicted"/>
<dbReference type="STRING" id="41427.A0A182J8H0"/>
<dbReference type="VEuPathDB" id="VectorBase:AATE013371"/>